<accession>A0A815CKG0</accession>
<sequence>MFFLILTLIVILNTNVGFCESEVNWNRTEYNKVIYLNVAGELISTTYSTLTYVPNTKLSFLNHWPRDHKGYIFLDLPPDLFKHFLHQLRRWSIHGNRSVSIVFEPPSWTVKDEFNEMLTALGFQKYQQIVPIQCFKYKRVDDFSRREGSGIGRSCDTNKTAGWTRFVDQAGTAIINHIPESGLRLCGGGSPGWLFGVYPSILYSTTIGTMCYVGPTGIPCARIAAKTVQVTHCGSYFVFDMPVAPECPLRACTIDRPMTQNK</sequence>
<evidence type="ECO:0000313" key="4">
    <source>
        <dbReference type="Proteomes" id="UP000663854"/>
    </source>
</evidence>
<feature type="signal peptide" evidence="1">
    <location>
        <begin position="1"/>
        <end position="21"/>
    </location>
</feature>
<dbReference type="Gene3D" id="3.30.710.10">
    <property type="entry name" value="Potassium Channel Kv1.1, Chain A"/>
    <property type="match status" value="1"/>
</dbReference>
<dbReference type="Proteomes" id="UP000663854">
    <property type="component" value="Unassembled WGS sequence"/>
</dbReference>
<evidence type="ECO:0000313" key="3">
    <source>
        <dbReference type="EMBL" id="CAF1285486.1"/>
    </source>
</evidence>
<dbReference type="EMBL" id="CAJNOH010002300">
    <property type="protein sequence ID" value="CAF1285486.1"/>
    <property type="molecule type" value="Genomic_DNA"/>
</dbReference>
<feature type="chain" id="PRO_5032794348" description="Potassium channel tetramerisation-type BTB domain-containing protein" evidence="1">
    <location>
        <begin position="22"/>
        <end position="262"/>
    </location>
</feature>
<dbReference type="AlphaFoldDB" id="A0A815CKG0"/>
<evidence type="ECO:0000259" key="2">
    <source>
        <dbReference type="Pfam" id="PF02214"/>
    </source>
</evidence>
<dbReference type="SUPFAM" id="SSF54695">
    <property type="entry name" value="POZ domain"/>
    <property type="match status" value="1"/>
</dbReference>
<keyword evidence="1" id="KW-0732">Signal</keyword>
<evidence type="ECO:0000256" key="1">
    <source>
        <dbReference type="SAM" id="SignalP"/>
    </source>
</evidence>
<gene>
    <name evidence="3" type="ORF">PYM288_LOCUS29109</name>
</gene>
<dbReference type="InterPro" id="IPR011333">
    <property type="entry name" value="SKP1/BTB/POZ_sf"/>
</dbReference>
<comment type="caution">
    <text evidence="3">The sequence shown here is derived from an EMBL/GenBank/DDBJ whole genome shotgun (WGS) entry which is preliminary data.</text>
</comment>
<reference evidence="3" key="1">
    <citation type="submission" date="2021-02" db="EMBL/GenBank/DDBJ databases">
        <authorList>
            <person name="Nowell W R."/>
        </authorList>
    </citation>
    <scope>NUCLEOTIDE SEQUENCE</scope>
</reference>
<feature type="domain" description="Potassium channel tetramerisation-type BTB" evidence="2">
    <location>
        <begin position="34"/>
        <end position="98"/>
    </location>
</feature>
<name>A0A815CKG0_9BILA</name>
<proteinExistence type="predicted"/>
<dbReference type="InterPro" id="IPR003131">
    <property type="entry name" value="T1-type_BTB"/>
</dbReference>
<dbReference type="GO" id="GO:0051260">
    <property type="term" value="P:protein homooligomerization"/>
    <property type="evidence" value="ECO:0007669"/>
    <property type="project" value="InterPro"/>
</dbReference>
<dbReference type="Pfam" id="PF02214">
    <property type="entry name" value="BTB_2"/>
    <property type="match status" value="1"/>
</dbReference>
<organism evidence="3 4">
    <name type="scientific">Rotaria sordida</name>
    <dbReference type="NCBI Taxonomy" id="392033"/>
    <lineage>
        <taxon>Eukaryota</taxon>
        <taxon>Metazoa</taxon>
        <taxon>Spiralia</taxon>
        <taxon>Gnathifera</taxon>
        <taxon>Rotifera</taxon>
        <taxon>Eurotatoria</taxon>
        <taxon>Bdelloidea</taxon>
        <taxon>Philodinida</taxon>
        <taxon>Philodinidae</taxon>
        <taxon>Rotaria</taxon>
    </lineage>
</organism>
<protein>
    <recommendedName>
        <fullName evidence="2">Potassium channel tetramerisation-type BTB domain-containing protein</fullName>
    </recommendedName>
</protein>